<dbReference type="GO" id="GO:0005886">
    <property type="term" value="C:plasma membrane"/>
    <property type="evidence" value="ECO:0007669"/>
    <property type="project" value="UniProtKB-SubCell"/>
</dbReference>
<dbReference type="Proteomes" id="UP000051931">
    <property type="component" value="Unassembled WGS sequence"/>
</dbReference>
<evidence type="ECO:0000256" key="2">
    <source>
        <dbReference type="ARBA" id="ARBA00004193"/>
    </source>
</evidence>
<accession>A0A0R1S8D6</accession>
<comment type="subunit">
    <text evidence="4 12">The complex is composed of two ATP-binding proteins (PstB), two transmembrane proteins (PstC and PstA) and a solute-binding protein (PstS).</text>
</comment>
<keyword evidence="7 12" id="KW-0592">Phosphate transport</keyword>
<evidence type="ECO:0000256" key="5">
    <source>
        <dbReference type="ARBA" id="ARBA00022448"/>
    </source>
</evidence>
<dbReference type="EMBL" id="AZFB01000001">
    <property type="protein sequence ID" value="KRL63796.1"/>
    <property type="molecule type" value="Genomic_DNA"/>
</dbReference>
<keyword evidence="5 12" id="KW-0813">Transport</keyword>
<evidence type="ECO:0000259" key="13">
    <source>
        <dbReference type="Pfam" id="PF12849"/>
    </source>
</evidence>
<evidence type="ECO:0000256" key="4">
    <source>
        <dbReference type="ARBA" id="ARBA00011529"/>
    </source>
</evidence>
<protein>
    <recommendedName>
        <fullName evidence="12">Phosphate-binding protein</fullName>
    </recommendedName>
</protein>
<evidence type="ECO:0000256" key="11">
    <source>
        <dbReference type="ARBA" id="ARBA00023288"/>
    </source>
</evidence>
<sequence>MEKMNKKSIFGLVFIALIAFCWWDYESHGVKQTSKVTNVGSTALQPLSESAAAGFLKKNPVINLIVQGGGSGTGLSQVQNGTVEIGSSDVYAESKKGINAKKLTDHIVAISAIVPIVNKKLNIKNLTTNQLRDIFLGKITNWKQVGGPNLEITIINRASGSGTRAAFQELILKGKEPLKAQEQDSNGSVKQIVKATPGAISYVATSYIDNSIKTLTIDGIDASSKNVETNKYKLWSYEHMYTQKNASAAAVKFIEYIQSKEVQNTLVKRAHYISIYDMKVVRDINGVVRKK</sequence>
<dbReference type="Pfam" id="PF12849">
    <property type="entry name" value="PBP_like_2"/>
    <property type="match status" value="1"/>
</dbReference>
<comment type="caution">
    <text evidence="14">The sequence shown here is derived from an EMBL/GenBank/DDBJ whole genome shotgun (WGS) entry which is preliminary data.</text>
</comment>
<feature type="domain" description="PBP" evidence="13">
    <location>
        <begin position="35"/>
        <end position="261"/>
    </location>
</feature>
<proteinExistence type="inferred from homology"/>
<comment type="subcellular location">
    <subcellularLocation>
        <location evidence="2 12">Cell membrane</location>
        <topology evidence="2 12">Lipid-anchor</topology>
    </subcellularLocation>
</comment>
<dbReference type="NCBIfam" id="TIGR02136">
    <property type="entry name" value="ptsS_2"/>
    <property type="match status" value="1"/>
</dbReference>
<evidence type="ECO:0000256" key="10">
    <source>
        <dbReference type="ARBA" id="ARBA00023139"/>
    </source>
</evidence>
<keyword evidence="8" id="KW-0732">Signal</keyword>
<evidence type="ECO:0000256" key="9">
    <source>
        <dbReference type="ARBA" id="ARBA00023136"/>
    </source>
</evidence>
<evidence type="ECO:0000256" key="6">
    <source>
        <dbReference type="ARBA" id="ARBA00022475"/>
    </source>
</evidence>
<dbReference type="CDD" id="cd13653">
    <property type="entry name" value="PBP2_phosphate_like_1"/>
    <property type="match status" value="1"/>
</dbReference>
<keyword evidence="15" id="KW-1185">Reference proteome</keyword>
<dbReference type="AlphaFoldDB" id="A0A0R1S8D6"/>
<evidence type="ECO:0000313" key="15">
    <source>
        <dbReference type="Proteomes" id="UP000051931"/>
    </source>
</evidence>
<name>A0A0R1S8D6_9LACO</name>
<evidence type="ECO:0000313" key="14">
    <source>
        <dbReference type="EMBL" id="KRL63796.1"/>
    </source>
</evidence>
<evidence type="ECO:0000256" key="12">
    <source>
        <dbReference type="RuleBase" id="RU367119"/>
    </source>
</evidence>
<dbReference type="eggNOG" id="COG0226">
    <property type="taxonomic scope" value="Bacteria"/>
</dbReference>
<keyword evidence="11 12" id="KW-0449">Lipoprotein</keyword>
<dbReference type="InterPro" id="IPR050811">
    <property type="entry name" value="Phosphate_ABC_transporter"/>
</dbReference>
<reference evidence="14 15" key="1">
    <citation type="journal article" date="2015" name="Genome Announc.">
        <title>Expanding the biotechnology potential of lactobacilli through comparative genomics of 213 strains and associated genera.</title>
        <authorList>
            <person name="Sun Z."/>
            <person name="Harris H.M."/>
            <person name="McCann A."/>
            <person name="Guo C."/>
            <person name="Argimon S."/>
            <person name="Zhang W."/>
            <person name="Yang X."/>
            <person name="Jeffery I.B."/>
            <person name="Cooney J.C."/>
            <person name="Kagawa T.F."/>
            <person name="Liu W."/>
            <person name="Song Y."/>
            <person name="Salvetti E."/>
            <person name="Wrobel A."/>
            <person name="Rasinkangas P."/>
            <person name="Parkhill J."/>
            <person name="Rea M.C."/>
            <person name="O'Sullivan O."/>
            <person name="Ritari J."/>
            <person name="Douillard F.P."/>
            <person name="Paul Ross R."/>
            <person name="Yang R."/>
            <person name="Briner A.E."/>
            <person name="Felis G.E."/>
            <person name="de Vos W.M."/>
            <person name="Barrangou R."/>
            <person name="Klaenhammer T.R."/>
            <person name="Caufield P.W."/>
            <person name="Cui Y."/>
            <person name="Zhang H."/>
            <person name="O'Toole P.W."/>
        </authorList>
    </citation>
    <scope>NUCLEOTIDE SEQUENCE [LARGE SCALE GENOMIC DNA]</scope>
    <source>
        <strain evidence="14 15">DSM 15354</strain>
    </source>
</reference>
<dbReference type="SUPFAM" id="SSF53850">
    <property type="entry name" value="Periplasmic binding protein-like II"/>
    <property type="match status" value="1"/>
</dbReference>
<dbReference type="PANTHER" id="PTHR30570">
    <property type="entry name" value="PERIPLASMIC PHOSPHATE BINDING COMPONENT OF PHOSPHATE ABC TRANSPORTER"/>
    <property type="match status" value="1"/>
</dbReference>
<gene>
    <name evidence="14" type="ORF">FC23_GL000043</name>
</gene>
<dbReference type="GO" id="GO:0006817">
    <property type="term" value="P:phosphate ion transport"/>
    <property type="evidence" value="ECO:0007669"/>
    <property type="project" value="UniProtKB-UniRule"/>
</dbReference>
<dbReference type="InterPro" id="IPR024370">
    <property type="entry name" value="PBP_domain"/>
</dbReference>
<dbReference type="GO" id="GO:0042301">
    <property type="term" value="F:phosphate ion binding"/>
    <property type="evidence" value="ECO:0007669"/>
    <property type="project" value="UniProtKB-UniRule"/>
</dbReference>
<evidence type="ECO:0000256" key="1">
    <source>
        <dbReference type="ARBA" id="ARBA00002841"/>
    </source>
</evidence>
<organism evidence="14 15">
    <name type="scientific">Lactobacillus psittaci DSM 15354</name>
    <dbReference type="NCBI Taxonomy" id="1122152"/>
    <lineage>
        <taxon>Bacteria</taxon>
        <taxon>Bacillati</taxon>
        <taxon>Bacillota</taxon>
        <taxon>Bacilli</taxon>
        <taxon>Lactobacillales</taxon>
        <taxon>Lactobacillaceae</taxon>
        <taxon>Lactobacillus</taxon>
    </lineage>
</organism>
<comment type="function">
    <text evidence="12">Involved in the system for phosphate transport across the cytoplasmic membrane.</text>
</comment>
<evidence type="ECO:0000256" key="8">
    <source>
        <dbReference type="ARBA" id="ARBA00022729"/>
    </source>
</evidence>
<dbReference type="PATRIC" id="fig|1122152.4.peg.43"/>
<keyword evidence="9" id="KW-0472">Membrane</keyword>
<comment type="function">
    <text evidence="1">Part of the ABC transporter complex PstSACB involved in phosphate import.</text>
</comment>
<keyword evidence="10 12" id="KW-0564">Palmitate</keyword>
<dbReference type="Gene3D" id="3.40.190.10">
    <property type="entry name" value="Periplasmic binding protein-like II"/>
    <property type="match status" value="2"/>
</dbReference>
<evidence type="ECO:0000256" key="7">
    <source>
        <dbReference type="ARBA" id="ARBA00022592"/>
    </source>
</evidence>
<dbReference type="InterPro" id="IPR011862">
    <property type="entry name" value="Phos-bd"/>
</dbReference>
<dbReference type="PANTHER" id="PTHR30570:SF4">
    <property type="entry name" value="PHOSPHATE-BINDING PROTEIN PSTS 1"/>
    <property type="match status" value="1"/>
</dbReference>
<evidence type="ECO:0000256" key="3">
    <source>
        <dbReference type="ARBA" id="ARBA00008725"/>
    </source>
</evidence>
<keyword evidence="6 12" id="KW-1003">Cell membrane</keyword>
<comment type="similarity">
    <text evidence="3 12">Belongs to the PstS family.</text>
</comment>
<dbReference type="STRING" id="1122152.GCA_000425905_00643"/>